<dbReference type="InterPro" id="IPR022742">
    <property type="entry name" value="Hydrolase_4"/>
</dbReference>
<proteinExistence type="predicted"/>
<feature type="domain" description="Serine aminopeptidase S33" evidence="1">
    <location>
        <begin position="28"/>
        <end position="283"/>
    </location>
</feature>
<dbReference type="RefSeq" id="WP_262582136.1">
    <property type="nucleotide sequence ID" value="NZ_JAOQJV010000018.1"/>
</dbReference>
<sequence>MVKDFFECQSTDPDTMLHVEIFTPSDMEIKGVIQIVHGMTEHLDRYEELGEYFTSKGYAVIGNDIIGHGRTHTAKVSDIYMKNWFDAVSDVKLIRQKAGELYPGKPIYILGFSLGSFIVRSLDSLKGYAAEILIGTGYQPTIVLGLLEKYLRSKYRNTMEYASEKIGKLAFENYNNKFKDMPGNYWLLTDEKSRSEYENDKFVKKNFTPGFFCEFLKGMVYTNKKLKNPNNSTIPTFFIYGEKDPVAGFGKGIAKIYHAYCKNNEDTQICCVKDATHDILHDRTCSDITFDKIEAFIHYAEKEKMPKN</sequence>
<dbReference type="Pfam" id="PF12146">
    <property type="entry name" value="Hydrolase_4"/>
    <property type="match status" value="1"/>
</dbReference>
<keyword evidence="3" id="KW-1185">Reference proteome</keyword>
<dbReference type="EMBL" id="JAOQJV010000018">
    <property type="protein sequence ID" value="MCU6700800.1"/>
    <property type="molecule type" value="Genomic_DNA"/>
</dbReference>
<protein>
    <submittedName>
        <fullName evidence="2">Lysophospholipase</fullName>
    </submittedName>
</protein>
<gene>
    <name evidence="2" type="ORF">OCV65_11225</name>
</gene>
<dbReference type="Proteomes" id="UP001207605">
    <property type="component" value="Unassembled WGS sequence"/>
</dbReference>
<organism evidence="2 3">
    <name type="scientific">Dorea ammoniilytica</name>
    <dbReference type="NCBI Taxonomy" id="2981788"/>
    <lineage>
        <taxon>Bacteria</taxon>
        <taxon>Bacillati</taxon>
        <taxon>Bacillota</taxon>
        <taxon>Clostridia</taxon>
        <taxon>Lachnospirales</taxon>
        <taxon>Lachnospiraceae</taxon>
        <taxon>Dorea</taxon>
    </lineage>
</organism>
<reference evidence="2 3" key="1">
    <citation type="journal article" date="2021" name="ISME Commun">
        <title>Automated analysis of genomic sequences facilitates high-throughput and comprehensive description of bacteria.</title>
        <authorList>
            <person name="Hitch T.C.A."/>
        </authorList>
    </citation>
    <scope>NUCLEOTIDE SEQUENCE [LARGE SCALE GENOMIC DNA]</scope>
    <source>
        <strain evidence="2 3">Sanger_02</strain>
    </source>
</reference>
<evidence type="ECO:0000313" key="2">
    <source>
        <dbReference type="EMBL" id="MCU6700800.1"/>
    </source>
</evidence>
<evidence type="ECO:0000313" key="3">
    <source>
        <dbReference type="Proteomes" id="UP001207605"/>
    </source>
</evidence>
<name>A0ABT2S880_9FIRM</name>
<dbReference type="Gene3D" id="3.40.50.1820">
    <property type="entry name" value="alpha/beta hydrolase"/>
    <property type="match status" value="1"/>
</dbReference>
<dbReference type="InterPro" id="IPR051044">
    <property type="entry name" value="MAG_DAG_Lipase"/>
</dbReference>
<dbReference type="InterPro" id="IPR029058">
    <property type="entry name" value="AB_hydrolase_fold"/>
</dbReference>
<comment type="caution">
    <text evidence="2">The sequence shown here is derived from an EMBL/GenBank/DDBJ whole genome shotgun (WGS) entry which is preliminary data.</text>
</comment>
<dbReference type="SUPFAM" id="SSF53474">
    <property type="entry name" value="alpha/beta-Hydrolases"/>
    <property type="match status" value="1"/>
</dbReference>
<accession>A0ABT2S880</accession>
<evidence type="ECO:0000259" key="1">
    <source>
        <dbReference type="Pfam" id="PF12146"/>
    </source>
</evidence>
<dbReference type="PANTHER" id="PTHR11614">
    <property type="entry name" value="PHOSPHOLIPASE-RELATED"/>
    <property type="match status" value="1"/>
</dbReference>